<dbReference type="EC" id="1.1.1.234" evidence="7"/>
<sequence>MEKGLVCVTGGTGYVASWLIMRLLQHGYAVNTTIRSNVPDQKKDVSYLTNLPGASERLQIFNADLDKPESFNDSFQGCVGVFHVAHTIDFEGKEGEETVTKRSINATISILRACLESKTVKRVVYTSSESAVKFNGNALSVLDETSWTDVDFVRSSKKYGGPYYISKTLTERAALEFAETHGLDLVTVVPTFIHGPFITPHCPGSVRVSMSPILGDDILREFPTCISIVHVDDVASAHIFLFEYLNARGRYICSAVDITVHELQIFIKERYPEYNVSSLSLLKHEESKKILISSKKLLDTGFEYKYGLEQMYDDATECFKQKGLLSN</sequence>
<dbReference type="InterPro" id="IPR036291">
    <property type="entry name" value="NAD(P)-bd_dom_sf"/>
</dbReference>
<dbReference type="EC" id="1.1.1.219" evidence="8"/>
<dbReference type="EMBL" id="JAUIZM010000003">
    <property type="protein sequence ID" value="KAK1394036.1"/>
    <property type="molecule type" value="Genomic_DNA"/>
</dbReference>
<comment type="caution">
    <text evidence="15">The sequence shown here is derived from an EMBL/GenBank/DDBJ whole genome shotgun (WGS) entry which is preliminary data.</text>
</comment>
<accession>A0AAD8N2Y7</accession>
<comment type="catalytic activity">
    <reaction evidence="12">
        <text>(2S)-flavan-4-ol + NADP(+) = (2S)-flavanone + NADPH + H(+)</text>
        <dbReference type="Rhea" id="RHEA:11228"/>
        <dbReference type="ChEBI" id="CHEBI:15378"/>
        <dbReference type="ChEBI" id="CHEBI:15605"/>
        <dbReference type="ChEBI" id="CHEBI:15606"/>
        <dbReference type="ChEBI" id="CHEBI:57783"/>
        <dbReference type="ChEBI" id="CHEBI:58349"/>
        <dbReference type="EC" id="1.1.1.234"/>
    </reaction>
</comment>
<dbReference type="GO" id="GO:0045552">
    <property type="term" value="F:dihydroflavanol 4-reductase activity"/>
    <property type="evidence" value="ECO:0007669"/>
    <property type="project" value="UniProtKB-EC"/>
</dbReference>
<dbReference type="PANTHER" id="PTHR10366">
    <property type="entry name" value="NAD DEPENDENT EPIMERASE/DEHYDRATASE"/>
    <property type="match status" value="1"/>
</dbReference>
<protein>
    <recommendedName>
        <fullName evidence="9">Dihydroflavonol 4-reductase</fullName>
        <ecNumber evidence="8">1.1.1.219</ecNumber>
        <ecNumber evidence="7">1.1.1.234</ecNumber>
    </recommendedName>
    <alternativeName>
        <fullName evidence="11">Dihydrokaempferol 4-reductase</fullName>
    </alternativeName>
    <alternativeName>
        <fullName evidence="10">Flavanone 4-reductase</fullName>
    </alternativeName>
</protein>
<gene>
    <name evidence="15" type="ORF">POM88_013092</name>
</gene>
<dbReference type="SUPFAM" id="SSF51735">
    <property type="entry name" value="NAD(P)-binding Rossmann-fold domains"/>
    <property type="match status" value="1"/>
</dbReference>
<keyword evidence="16" id="KW-1185">Reference proteome</keyword>
<comment type="function">
    <text evidence="6">Bifunctional enzyme involved in flavonoid metabolism.</text>
</comment>
<dbReference type="Pfam" id="PF01370">
    <property type="entry name" value="Epimerase"/>
    <property type="match status" value="1"/>
</dbReference>
<dbReference type="PANTHER" id="PTHR10366:SF563">
    <property type="entry name" value="CINNAMOYL-COA REDUCTASE 16"/>
    <property type="match status" value="1"/>
</dbReference>
<proteinExistence type="inferred from homology"/>
<dbReference type="GO" id="GO:0047890">
    <property type="term" value="F:flavanone 4-reductase activity"/>
    <property type="evidence" value="ECO:0007669"/>
    <property type="project" value="UniProtKB-EC"/>
</dbReference>
<evidence type="ECO:0000256" key="4">
    <source>
        <dbReference type="ARBA" id="ARBA00023241"/>
    </source>
</evidence>
<keyword evidence="4" id="KW-0284">Flavonoid biosynthesis</keyword>
<keyword evidence="3" id="KW-0560">Oxidoreductase</keyword>
<feature type="domain" description="NAD-dependent epimerase/dehydratase" evidence="14">
    <location>
        <begin position="6"/>
        <end position="244"/>
    </location>
</feature>
<dbReference type="CDD" id="cd08958">
    <property type="entry name" value="FR_SDR_e"/>
    <property type="match status" value="1"/>
</dbReference>
<reference evidence="15" key="2">
    <citation type="submission" date="2023-05" db="EMBL/GenBank/DDBJ databases">
        <authorList>
            <person name="Schelkunov M.I."/>
        </authorList>
    </citation>
    <scope>NUCLEOTIDE SEQUENCE</scope>
    <source>
        <strain evidence="15">Hsosn_3</strain>
        <tissue evidence="15">Leaf</tissue>
    </source>
</reference>
<dbReference type="FunFam" id="3.40.50.720:FF:000085">
    <property type="entry name" value="Dihydroflavonol reductase"/>
    <property type="match status" value="1"/>
</dbReference>
<dbReference type="InterPro" id="IPR001509">
    <property type="entry name" value="Epimerase_deHydtase"/>
</dbReference>
<comment type="pathway">
    <text evidence="1">Pigment biosynthesis; anthocyanin biosynthesis.</text>
</comment>
<dbReference type="Gene3D" id="3.40.50.720">
    <property type="entry name" value="NAD(P)-binding Rossmann-like Domain"/>
    <property type="match status" value="1"/>
</dbReference>
<dbReference type="Proteomes" id="UP001237642">
    <property type="component" value="Unassembled WGS sequence"/>
</dbReference>
<evidence type="ECO:0000256" key="7">
    <source>
        <dbReference type="ARBA" id="ARBA00039055"/>
    </source>
</evidence>
<evidence type="ECO:0000256" key="1">
    <source>
        <dbReference type="ARBA" id="ARBA00004935"/>
    </source>
</evidence>
<name>A0AAD8N2Y7_9APIA</name>
<evidence type="ECO:0000256" key="5">
    <source>
        <dbReference type="ARBA" id="ARBA00023445"/>
    </source>
</evidence>
<evidence type="ECO:0000256" key="10">
    <source>
        <dbReference type="ARBA" id="ARBA00042087"/>
    </source>
</evidence>
<dbReference type="AlphaFoldDB" id="A0AAD8N2Y7"/>
<dbReference type="GO" id="GO:0009813">
    <property type="term" value="P:flavonoid biosynthetic process"/>
    <property type="evidence" value="ECO:0007669"/>
    <property type="project" value="UniProtKB-KW"/>
</dbReference>
<dbReference type="InterPro" id="IPR050425">
    <property type="entry name" value="NAD(P)_dehydrat-like"/>
</dbReference>
<evidence type="ECO:0000256" key="6">
    <source>
        <dbReference type="ARBA" id="ARBA00037100"/>
    </source>
</evidence>
<evidence type="ECO:0000256" key="12">
    <source>
        <dbReference type="ARBA" id="ARBA00048870"/>
    </source>
</evidence>
<organism evidence="15 16">
    <name type="scientific">Heracleum sosnowskyi</name>
    <dbReference type="NCBI Taxonomy" id="360622"/>
    <lineage>
        <taxon>Eukaryota</taxon>
        <taxon>Viridiplantae</taxon>
        <taxon>Streptophyta</taxon>
        <taxon>Embryophyta</taxon>
        <taxon>Tracheophyta</taxon>
        <taxon>Spermatophyta</taxon>
        <taxon>Magnoliopsida</taxon>
        <taxon>eudicotyledons</taxon>
        <taxon>Gunneridae</taxon>
        <taxon>Pentapetalae</taxon>
        <taxon>asterids</taxon>
        <taxon>campanulids</taxon>
        <taxon>Apiales</taxon>
        <taxon>Apiaceae</taxon>
        <taxon>Apioideae</taxon>
        <taxon>apioid superclade</taxon>
        <taxon>Tordylieae</taxon>
        <taxon>Tordyliinae</taxon>
        <taxon>Heracleum</taxon>
    </lineage>
</organism>
<evidence type="ECO:0000259" key="14">
    <source>
        <dbReference type="Pfam" id="PF01370"/>
    </source>
</evidence>
<evidence type="ECO:0000256" key="13">
    <source>
        <dbReference type="ARBA" id="ARBA00049132"/>
    </source>
</evidence>
<evidence type="ECO:0000256" key="3">
    <source>
        <dbReference type="ARBA" id="ARBA00023002"/>
    </source>
</evidence>
<evidence type="ECO:0000313" key="16">
    <source>
        <dbReference type="Proteomes" id="UP001237642"/>
    </source>
</evidence>
<evidence type="ECO:0000256" key="9">
    <source>
        <dbReference type="ARBA" id="ARBA00039963"/>
    </source>
</evidence>
<reference evidence="15" key="1">
    <citation type="submission" date="2023-02" db="EMBL/GenBank/DDBJ databases">
        <title>Genome of toxic invasive species Heracleum sosnowskyi carries increased number of genes despite the absence of recent whole-genome duplications.</title>
        <authorList>
            <person name="Schelkunov M."/>
            <person name="Shtratnikova V."/>
            <person name="Makarenko M."/>
            <person name="Klepikova A."/>
            <person name="Omelchenko D."/>
            <person name="Novikova G."/>
            <person name="Obukhova E."/>
            <person name="Bogdanov V."/>
            <person name="Penin A."/>
            <person name="Logacheva M."/>
        </authorList>
    </citation>
    <scope>NUCLEOTIDE SEQUENCE</scope>
    <source>
        <strain evidence="15">Hsosn_3</strain>
        <tissue evidence="15">Leaf</tissue>
    </source>
</reference>
<comment type="catalytic activity">
    <reaction evidence="13">
        <text>a (2R,3S,4S)-leucoanthocyanidin + NADP(+) = a (2R,3R)-dihydroflavonol + NADPH + H(+)</text>
        <dbReference type="Rhea" id="RHEA:54444"/>
        <dbReference type="ChEBI" id="CHEBI:15378"/>
        <dbReference type="ChEBI" id="CHEBI:57783"/>
        <dbReference type="ChEBI" id="CHEBI:58349"/>
        <dbReference type="ChEBI" id="CHEBI:138176"/>
        <dbReference type="ChEBI" id="CHEBI:138188"/>
        <dbReference type="EC" id="1.1.1.219"/>
    </reaction>
</comment>
<evidence type="ECO:0000313" key="15">
    <source>
        <dbReference type="EMBL" id="KAK1394036.1"/>
    </source>
</evidence>
<comment type="similarity">
    <text evidence="5">Belongs to the NAD(P)-dependent epimerase/dehydratase family. Dihydroflavonol-4-reductase subfamily.</text>
</comment>
<evidence type="ECO:0000256" key="11">
    <source>
        <dbReference type="ARBA" id="ARBA00042831"/>
    </source>
</evidence>
<keyword evidence="2" id="KW-0521">NADP</keyword>
<evidence type="ECO:0000256" key="2">
    <source>
        <dbReference type="ARBA" id="ARBA00022857"/>
    </source>
</evidence>
<evidence type="ECO:0000256" key="8">
    <source>
        <dbReference type="ARBA" id="ARBA00039057"/>
    </source>
</evidence>